<keyword evidence="10" id="KW-1185">Reference proteome</keyword>
<keyword evidence="7" id="KW-0206">Cytoskeleton</keyword>
<keyword evidence="5" id="KW-0067">ATP-binding</keyword>
<name>L9KS98_TUPCH</name>
<evidence type="ECO:0000256" key="6">
    <source>
        <dbReference type="ARBA" id="ARBA00023097"/>
    </source>
</evidence>
<dbReference type="InterPro" id="IPR004001">
    <property type="entry name" value="Actin_CS"/>
</dbReference>
<dbReference type="Pfam" id="PF00022">
    <property type="entry name" value="Actin"/>
    <property type="match status" value="1"/>
</dbReference>
<dbReference type="FunFam" id="3.30.420.40:FF:000131">
    <property type="entry name" value="Actin, alpha skeletal muscle"/>
    <property type="match status" value="1"/>
</dbReference>
<dbReference type="FunCoup" id="L9KS98">
    <property type="interactions" value="936"/>
</dbReference>
<keyword evidence="3" id="KW-0963">Cytoplasm</keyword>
<dbReference type="InterPro" id="IPR020902">
    <property type="entry name" value="Actin/actin-like_CS"/>
</dbReference>
<dbReference type="GO" id="GO:0005856">
    <property type="term" value="C:cytoskeleton"/>
    <property type="evidence" value="ECO:0007669"/>
    <property type="project" value="UniProtKB-SubCell"/>
</dbReference>
<organism evidence="9 10">
    <name type="scientific">Tupaia chinensis</name>
    <name type="common">Chinese tree shrew</name>
    <name type="synonym">Tupaia belangeri chinensis</name>
    <dbReference type="NCBI Taxonomy" id="246437"/>
    <lineage>
        <taxon>Eukaryota</taxon>
        <taxon>Metazoa</taxon>
        <taxon>Chordata</taxon>
        <taxon>Craniata</taxon>
        <taxon>Vertebrata</taxon>
        <taxon>Euteleostomi</taxon>
        <taxon>Mammalia</taxon>
        <taxon>Eutheria</taxon>
        <taxon>Euarchontoglires</taxon>
        <taxon>Scandentia</taxon>
        <taxon>Tupaiidae</taxon>
        <taxon>Tupaia</taxon>
    </lineage>
</organism>
<evidence type="ECO:0000256" key="7">
    <source>
        <dbReference type="ARBA" id="ARBA00023212"/>
    </source>
</evidence>
<dbReference type="Gene3D" id="3.30.420.40">
    <property type="match status" value="2"/>
</dbReference>
<evidence type="ECO:0000256" key="4">
    <source>
        <dbReference type="ARBA" id="ARBA00022741"/>
    </source>
</evidence>
<dbReference type="PRINTS" id="PR00190">
    <property type="entry name" value="ACTIN"/>
</dbReference>
<evidence type="ECO:0000256" key="3">
    <source>
        <dbReference type="ARBA" id="ARBA00022490"/>
    </source>
</evidence>
<evidence type="ECO:0000313" key="10">
    <source>
        <dbReference type="Proteomes" id="UP000011518"/>
    </source>
</evidence>
<dbReference type="CDD" id="cd10224">
    <property type="entry name" value="ASKHA_NBD_actin"/>
    <property type="match status" value="1"/>
</dbReference>
<sequence length="376" mass="41873">MADDELSALVVDNGSGMCKAGFGGDDAPRAVFPSMVGRPRHQGVMVGMGQKDCYVGDEAQSKRGILTLKYPIEHGVVTNWDDMEKIWHHTFYNELRVAPDEHPILLTEAPLNPKINREKMTQIMFEAFNTPAMYVAIQAVLSLYASGRTTGIVMDSGDGVTHTVPIYEGYALTHGILRLDLAGRDLTDYLMKILTERGYNFTTTAEREIVRDVKEKLCYVALDFEQEMVSAAASSSLERSYELPDGQVITIGNERFRCPEAIFQPSFLGIESSGIHETTFNSIMKCDVDIRKDLYANTVLSGGSTMYPGIADRMQKEIITLAPSTMKIKIIAPPERKYSVWIGGSILASLSTFQQMWISKQEYDEAGPPIVHRKCF</sequence>
<reference evidence="10" key="2">
    <citation type="journal article" date="2013" name="Nat. Commun.">
        <title>Genome of the Chinese tree shrew.</title>
        <authorList>
            <person name="Fan Y."/>
            <person name="Huang Z.Y."/>
            <person name="Cao C.C."/>
            <person name="Chen C.S."/>
            <person name="Chen Y.X."/>
            <person name="Fan D.D."/>
            <person name="He J."/>
            <person name="Hou H.L."/>
            <person name="Hu L."/>
            <person name="Hu X.T."/>
            <person name="Jiang X.T."/>
            <person name="Lai R."/>
            <person name="Lang Y.S."/>
            <person name="Liang B."/>
            <person name="Liao S.G."/>
            <person name="Mu D."/>
            <person name="Ma Y.Y."/>
            <person name="Niu Y.Y."/>
            <person name="Sun X.Q."/>
            <person name="Xia J.Q."/>
            <person name="Xiao J."/>
            <person name="Xiong Z.Q."/>
            <person name="Xu L."/>
            <person name="Yang L."/>
            <person name="Zhang Y."/>
            <person name="Zhao W."/>
            <person name="Zhao X.D."/>
            <person name="Zheng Y.T."/>
            <person name="Zhou J.M."/>
            <person name="Zhu Y.B."/>
            <person name="Zhang G.J."/>
            <person name="Wang J."/>
            <person name="Yao Y.G."/>
        </authorList>
    </citation>
    <scope>NUCLEOTIDE SEQUENCE [LARGE SCALE GENOMIC DNA]</scope>
</reference>
<protein>
    <submittedName>
        <fullName evidence="9">Beta-actin-like protein 2</fullName>
    </submittedName>
</protein>
<dbReference type="InterPro" id="IPR043129">
    <property type="entry name" value="ATPase_NBD"/>
</dbReference>
<evidence type="ECO:0000256" key="8">
    <source>
        <dbReference type="RuleBase" id="RU000487"/>
    </source>
</evidence>
<dbReference type="FunFam" id="2.30.36.70:FF:000001">
    <property type="entry name" value="Actin, alpha skeletal muscle"/>
    <property type="match status" value="1"/>
</dbReference>
<dbReference type="PROSITE" id="PS01132">
    <property type="entry name" value="ACTINS_ACT_LIKE"/>
    <property type="match status" value="1"/>
</dbReference>
<dbReference type="AlphaFoldDB" id="L9KS98"/>
<reference evidence="10" key="1">
    <citation type="submission" date="2012-07" db="EMBL/GenBank/DDBJ databases">
        <title>Genome of the Chinese tree shrew, a rising model animal genetically related to primates.</title>
        <authorList>
            <person name="Zhang G."/>
            <person name="Fan Y."/>
            <person name="Yao Y."/>
            <person name="Huang Z."/>
        </authorList>
    </citation>
    <scope>NUCLEOTIDE SEQUENCE [LARGE SCALE GENOMIC DNA]</scope>
</reference>
<dbReference type="eggNOG" id="KOG0676">
    <property type="taxonomic scope" value="Eukaryota"/>
</dbReference>
<dbReference type="KEGG" id="tup:102486575"/>
<dbReference type="OrthoDB" id="5132116at2759"/>
<proteinExistence type="inferred from homology"/>
<dbReference type="GO" id="GO:0005524">
    <property type="term" value="F:ATP binding"/>
    <property type="evidence" value="ECO:0007669"/>
    <property type="project" value="UniProtKB-KW"/>
</dbReference>
<keyword evidence="4" id="KW-0547">Nucleotide-binding</keyword>
<comment type="similarity">
    <text evidence="2 8">Belongs to the actin family.</text>
</comment>
<dbReference type="SUPFAM" id="SSF53067">
    <property type="entry name" value="Actin-like ATPase domain"/>
    <property type="match status" value="2"/>
</dbReference>
<evidence type="ECO:0000256" key="1">
    <source>
        <dbReference type="ARBA" id="ARBA00004245"/>
    </source>
</evidence>
<dbReference type="SMART" id="SM00268">
    <property type="entry name" value="ACTIN"/>
    <property type="match status" value="1"/>
</dbReference>
<gene>
    <name evidence="9" type="ORF">TREES_T100005310</name>
</gene>
<accession>L9KS98</accession>
<evidence type="ECO:0000313" key="9">
    <source>
        <dbReference type="EMBL" id="ELW65666.1"/>
    </source>
</evidence>
<dbReference type="FunFam" id="3.90.640.10:FF:000047">
    <property type="entry name" value="Actin, alpha skeletal muscle"/>
    <property type="match status" value="1"/>
</dbReference>
<comment type="subcellular location">
    <subcellularLocation>
        <location evidence="1">Cytoplasm</location>
        <location evidence="1">Cytoskeleton</location>
    </subcellularLocation>
</comment>
<dbReference type="InParanoid" id="L9KS98"/>
<dbReference type="Proteomes" id="UP000011518">
    <property type="component" value="Unassembled WGS sequence"/>
</dbReference>
<evidence type="ECO:0000256" key="2">
    <source>
        <dbReference type="ARBA" id="ARBA00006752"/>
    </source>
</evidence>
<dbReference type="EMBL" id="KB320678">
    <property type="protein sequence ID" value="ELW65666.1"/>
    <property type="molecule type" value="Genomic_DNA"/>
</dbReference>
<dbReference type="FunFam" id="3.30.420.40:FF:000291">
    <property type="entry name" value="Actin, alpha skeletal muscle"/>
    <property type="match status" value="1"/>
</dbReference>
<dbReference type="Gene3D" id="3.90.640.10">
    <property type="entry name" value="Actin, Chain A, domain 4"/>
    <property type="match status" value="1"/>
</dbReference>
<dbReference type="PROSITE" id="PS00406">
    <property type="entry name" value="ACTINS_1"/>
    <property type="match status" value="1"/>
</dbReference>
<dbReference type="STRING" id="246437.L9KS98"/>
<dbReference type="FunFam" id="3.30.420.40:FF:000058">
    <property type="entry name" value="Putative actin-related protein 5"/>
    <property type="match status" value="1"/>
</dbReference>
<dbReference type="PROSITE" id="PS00432">
    <property type="entry name" value="ACTINS_2"/>
    <property type="match status" value="1"/>
</dbReference>
<dbReference type="InterPro" id="IPR004000">
    <property type="entry name" value="Actin"/>
</dbReference>
<keyword evidence="6" id="KW-0558">Oxidation</keyword>
<dbReference type="PANTHER" id="PTHR11937">
    <property type="entry name" value="ACTIN"/>
    <property type="match status" value="1"/>
</dbReference>
<evidence type="ECO:0000256" key="5">
    <source>
        <dbReference type="ARBA" id="ARBA00022840"/>
    </source>
</evidence>